<dbReference type="Gene3D" id="3.40.50.300">
    <property type="entry name" value="P-loop containing nucleotide triphosphate hydrolases"/>
    <property type="match status" value="3"/>
</dbReference>
<keyword evidence="1" id="KW-0677">Repeat</keyword>
<feature type="domain" description="Clp ATPase C-terminal" evidence="6">
    <location>
        <begin position="728"/>
        <end position="819"/>
    </location>
</feature>
<reference evidence="7" key="1">
    <citation type="journal article" date="2022" name="Int. J. Mol. Sci.">
        <title>Draft Genome of Tanacetum Coccineum: Genomic Comparison of Closely Related Tanacetum-Family Plants.</title>
        <authorList>
            <person name="Yamashiro T."/>
            <person name="Shiraishi A."/>
            <person name="Nakayama K."/>
            <person name="Satake H."/>
        </authorList>
    </citation>
    <scope>NUCLEOTIDE SEQUENCE</scope>
</reference>
<dbReference type="InterPro" id="IPR041546">
    <property type="entry name" value="ClpA/ClpB_AAA_lid"/>
</dbReference>
<keyword evidence="8" id="KW-1185">Reference proteome</keyword>
<name>A0ABQ4XAS7_9ASTR</name>
<evidence type="ECO:0000256" key="3">
    <source>
        <dbReference type="ARBA" id="ARBA00022840"/>
    </source>
</evidence>
<evidence type="ECO:0000259" key="6">
    <source>
        <dbReference type="SMART" id="SM01086"/>
    </source>
</evidence>
<proteinExistence type="predicted"/>
<dbReference type="Pfam" id="PF10431">
    <property type="entry name" value="ClpB_D2-small"/>
    <property type="match status" value="1"/>
</dbReference>
<dbReference type="SMART" id="SM00382">
    <property type="entry name" value="AAA"/>
    <property type="match status" value="1"/>
</dbReference>
<dbReference type="SUPFAM" id="SSF81923">
    <property type="entry name" value="Double Clp-N motif"/>
    <property type="match status" value="1"/>
</dbReference>
<dbReference type="CDD" id="cd19499">
    <property type="entry name" value="RecA-like_ClpB_Hsp104-like"/>
    <property type="match status" value="1"/>
</dbReference>
<gene>
    <name evidence="7" type="ORF">Tco_0657133</name>
</gene>
<dbReference type="InterPro" id="IPR003593">
    <property type="entry name" value="AAA+_ATPase"/>
</dbReference>
<dbReference type="EMBL" id="BQNB010009354">
    <property type="protein sequence ID" value="GJS62349.1"/>
    <property type="molecule type" value="Genomic_DNA"/>
</dbReference>
<evidence type="ECO:0000313" key="7">
    <source>
        <dbReference type="EMBL" id="GJS62349.1"/>
    </source>
</evidence>
<keyword evidence="2" id="KW-0547">Nucleotide-binding</keyword>
<dbReference type="InterPro" id="IPR019489">
    <property type="entry name" value="Clp_ATPase_C"/>
</dbReference>
<dbReference type="Gene3D" id="1.10.1780.10">
    <property type="entry name" value="Clp, N-terminal domain"/>
    <property type="match status" value="1"/>
</dbReference>
<evidence type="ECO:0000313" key="8">
    <source>
        <dbReference type="Proteomes" id="UP001151760"/>
    </source>
</evidence>
<dbReference type="Pfam" id="PF07724">
    <property type="entry name" value="AAA_2"/>
    <property type="match status" value="1"/>
</dbReference>
<dbReference type="Pfam" id="PF02861">
    <property type="entry name" value="Clp_N"/>
    <property type="match status" value="1"/>
</dbReference>
<feature type="domain" description="AAA+ ATPase" evidence="5">
    <location>
        <begin position="559"/>
        <end position="710"/>
    </location>
</feature>
<feature type="coiled-coil region" evidence="4">
    <location>
        <begin position="386"/>
        <end position="438"/>
    </location>
</feature>
<dbReference type="SUPFAM" id="SSF52540">
    <property type="entry name" value="P-loop containing nucleoside triphosphate hydrolases"/>
    <property type="match status" value="2"/>
</dbReference>
<protein>
    <submittedName>
        <fullName evidence="7">Chaperone protein ClpB1</fullName>
    </submittedName>
</protein>
<sequence>MEFLSKENILASAREFSLKSRNKKCTVLHLAHSLVHAQDSLLRLALRTLGGDALNNVVSFMNDEIQQYKRVKIGVASEVKLSTEVKKLFRNSSPLELDEFDISFHKLLESLLDSPQIRKVLCLAGVDQLKLRNQIESVCDFPLQFHCQPIGPSGKIERAVEREKEVKEIINTLVQNTSNKNALLIGEKWGVNRMLEGVVYQIYSGNAGGLDGTKVLALNIHSVMTNINNRLNFSVRLKKVLNAAEESKQKLVLFIDQIHLLFKPQSITYSKEHMLHFLSSGKVTFIGATTEKDYHMVVQDDSELNGYFTRIYVPETSQKDSIDILKGMKQRRVKLYNVEIPNHILKYTVKVSHRYAPGQLPLKAINLLDRACAMVRQEFSGEVDEVARLRIDIIVLENELASLEDLEETRRPELMEVLKMKKTELDLLQNNCKQEKQKISDIHAMKYLKRISDQLDTHNMDPSQKTKRVKLLEGYAAKIPKVESELCGVAKMTLTVGEEHVARSLSELTGIPSSTFGKNAMEKVKSLKDWLNSQVIGQEEAATAVCEIVKRTLDEDNIKPGSLLFTGTTGVGKTEMAKALTEHLFGDQSCMIRFDMNEFSQSNTVTRFFGPPPGYKGHNEGGQLLQAVRKKPFCVLLLDEFDKACTEIHQSLLRVLDEGRMTDCHGSADLKSAVIIMTSNVGAAHLMNSISEKGSFASASKRVIAEVKQRFSNELIARVGEIVVFNPMSNELVEKIIVKEIEKRKAEFATRGALLKVTPEAKDYIVNQGFKVGSGVRAVKAWIEKHVDRVLKDYILEEVIDKSSSVEVSVKETGKGLKFDKIKKV</sequence>
<keyword evidence="4" id="KW-0175">Coiled coil</keyword>
<reference evidence="7" key="2">
    <citation type="submission" date="2022-01" db="EMBL/GenBank/DDBJ databases">
        <authorList>
            <person name="Yamashiro T."/>
            <person name="Shiraishi A."/>
            <person name="Satake H."/>
            <person name="Nakayama K."/>
        </authorList>
    </citation>
    <scope>NUCLEOTIDE SEQUENCE</scope>
</reference>
<dbReference type="SMART" id="SM01086">
    <property type="entry name" value="ClpB_D2-small"/>
    <property type="match status" value="1"/>
</dbReference>
<dbReference type="InterPro" id="IPR036628">
    <property type="entry name" value="Clp_N_dom_sf"/>
</dbReference>
<evidence type="ECO:0000256" key="2">
    <source>
        <dbReference type="ARBA" id="ARBA00022741"/>
    </source>
</evidence>
<dbReference type="PANTHER" id="PTHR11638:SF18">
    <property type="entry name" value="HEAT SHOCK PROTEIN 104"/>
    <property type="match status" value="1"/>
</dbReference>
<dbReference type="Proteomes" id="UP001151760">
    <property type="component" value="Unassembled WGS sequence"/>
</dbReference>
<dbReference type="InterPro" id="IPR003959">
    <property type="entry name" value="ATPase_AAA_core"/>
</dbReference>
<evidence type="ECO:0000256" key="1">
    <source>
        <dbReference type="ARBA" id="ARBA00022737"/>
    </source>
</evidence>
<keyword evidence="3" id="KW-0067">ATP-binding</keyword>
<dbReference type="InterPro" id="IPR004176">
    <property type="entry name" value="Clp_R_N"/>
</dbReference>
<comment type="caution">
    <text evidence="7">The sequence shown here is derived from an EMBL/GenBank/DDBJ whole genome shotgun (WGS) entry which is preliminary data.</text>
</comment>
<dbReference type="Pfam" id="PF17871">
    <property type="entry name" value="AAA_lid_9"/>
    <property type="match status" value="1"/>
</dbReference>
<dbReference type="InterPro" id="IPR027417">
    <property type="entry name" value="P-loop_NTPase"/>
</dbReference>
<organism evidence="7 8">
    <name type="scientific">Tanacetum coccineum</name>
    <dbReference type="NCBI Taxonomy" id="301880"/>
    <lineage>
        <taxon>Eukaryota</taxon>
        <taxon>Viridiplantae</taxon>
        <taxon>Streptophyta</taxon>
        <taxon>Embryophyta</taxon>
        <taxon>Tracheophyta</taxon>
        <taxon>Spermatophyta</taxon>
        <taxon>Magnoliopsida</taxon>
        <taxon>eudicotyledons</taxon>
        <taxon>Gunneridae</taxon>
        <taxon>Pentapetalae</taxon>
        <taxon>asterids</taxon>
        <taxon>campanulids</taxon>
        <taxon>Asterales</taxon>
        <taxon>Asteraceae</taxon>
        <taxon>Asteroideae</taxon>
        <taxon>Anthemideae</taxon>
        <taxon>Anthemidinae</taxon>
        <taxon>Tanacetum</taxon>
    </lineage>
</organism>
<dbReference type="Gene3D" id="1.10.8.60">
    <property type="match status" value="1"/>
</dbReference>
<dbReference type="PRINTS" id="PR00300">
    <property type="entry name" value="CLPPROTEASEA"/>
</dbReference>
<dbReference type="InterPro" id="IPR050130">
    <property type="entry name" value="ClpA_ClpB"/>
</dbReference>
<evidence type="ECO:0000259" key="5">
    <source>
        <dbReference type="SMART" id="SM00382"/>
    </source>
</evidence>
<accession>A0ABQ4XAS7</accession>
<dbReference type="PANTHER" id="PTHR11638">
    <property type="entry name" value="ATP-DEPENDENT CLP PROTEASE"/>
    <property type="match status" value="1"/>
</dbReference>
<evidence type="ECO:0000256" key="4">
    <source>
        <dbReference type="SAM" id="Coils"/>
    </source>
</evidence>
<dbReference type="InterPro" id="IPR001270">
    <property type="entry name" value="ClpA/B"/>
</dbReference>